<organism evidence="1 2">
    <name type="scientific">Bacteroides eggerthii</name>
    <dbReference type="NCBI Taxonomy" id="28111"/>
    <lineage>
        <taxon>Bacteria</taxon>
        <taxon>Pseudomonadati</taxon>
        <taxon>Bacteroidota</taxon>
        <taxon>Bacteroidia</taxon>
        <taxon>Bacteroidales</taxon>
        <taxon>Bacteroidaceae</taxon>
        <taxon>Bacteroides</taxon>
    </lineage>
</organism>
<dbReference type="InterPro" id="IPR007822">
    <property type="entry name" value="LANC-like"/>
</dbReference>
<sequence>MSMRNCVISAVGKNSLHKMWTEGNGNFDLHLIVYDDSLELFCNDVEYICQIKGNKLKVIYKYFETHPHFKDMYDYFFFPDDDIQMDAPSINALFETMHHYKLKIAQPSLRMSYYTWPHTLHNRYCKLRYTNFVEMMVPCFSQEVLQNILFTFNENETGWGTEYHWPILIKATQHDMAIIDEVSVIQTRPIQAGQSIHNRELTAYLQKYGLETRLCCYDAVSAQSASMYCCDENTFMSIRAMLQHWIDSEGITSLNIGEDGYFGYVHFLFLLADITQSKKYADAALHLLEKVQDGLGMVKSDMSFLHGITGCCWLIEYLVGENLLQEDPQEILTDIDEYILQYGEGRKENLTLTELSGIGKYGLAKYRNRPDSRNKKALQNIAMHIKAQLKLPQSFHDIMIFLDALEILHECDTDIVNYARSLERLIYQVGLSQVELVYCQFRLCMITYDEHLHICVRERMKNLVPQLMNLPDALMLAEILYYKHKSKTK</sequence>
<dbReference type="EMBL" id="JAUDCF010000005">
    <property type="protein sequence ID" value="MDM8145019.1"/>
    <property type="molecule type" value="Genomic_DNA"/>
</dbReference>
<gene>
    <name evidence="1" type="ORF">QUW02_03595</name>
</gene>
<proteinExistence type="predicted"/>
<dbReference type="Pfam" id="PF05147">
    <property type="entry name" value="LANC_like"/>
    <property type="match status" value="1"/>
</dbReference>
<dbReference type="Gene3D" id="1.50.10.20">
    <property type="match status" value="1"/>
</dbReference>
<dbReference type="Proteomes" id="UP001228403">
    <property type="component" value="Unassembled WGS sequence"/>
</dbReference>
<evidence type="ECO:0000313" key="2">
    <source>
        <dbReference type="Proteomes" id="UP001228403"/>
    </source>
</evidence>
<name>A0ABT7U3C8_9BACE</name>
<dbReference type="SUPFAM" id="SSF158745">
    <property type="entry name" value="LanC-like"/>
    <property type="match status" value="1"/>
</dbReference>
<keyword evidence="2" id="KW-1185">Reference proteome</keyword>
<evidence type="ECO:0000313" key="1">
    <source>
        <dbReference type="EMBL" id="MDM8145019.1"/>
    </source>
</evidence>
<accession>A0ABT7U3C8</accession>
<reference evidence="2" key="1">
    <citation type="submission" date="2023-07" db="EMBL/GenBank/DDBJ databases">
        <title>Identification and characterization of horizontal gene transfer across gut microbiota members of farm animals based on homology search.</title>
        <authorList>
            <person name="Schwarzerova J."/>
            <person name="Nykrynova M."/>
            <person name="Jureckova K."/>
            <person name="Cejkova D."/>
            <person name="Rychlik I."/>
        </authorList>
    </citation>
    <scope>NUCLEOTIDE SEQUENCE [LARGE SCALE GENOMIC DNA]</scope>
    <source>
        <strain evidence="2">ET4</strain>
    </source>
</reference>
<comment type="caution">
    <text evidence="1">The sequence shown here is derived from an EMBL/GenBank/DDBJ whole genome shotgun (WGS) entry which is preliminary data.</text>
</comment>
<protein>
    <submittedName>
        <fullName evidence="1">Lanthionine synthetase LanC family protein</fullName>
    </submittedName>
</protein>